<dbReference type="InterPro" id="IPR016047">
    <property type="entry name" value="M23ase_b-sheet_dom"/>
</dbReference>
<sequence length="235" mass="26327">MDKALQLRSYISEHPNALSKVVEYNAATDHFFQLDFTAANKQLNLDDVTDTEKFGKWVNAQLLQHNARFGIGGYMENRTIYRRSALFDNYDEPRTLHLGVDIWGPSGTSVFAPLAGKIHSFQDNNHFGDYGPTIILQHDLDGLTLYSLYGHLSRTSLTALQVGDNIQSGQKIGSLGHADENGSWPPHLHFQLMFDIGDMRGDYPGVGKFSQKESLEVNIPDPDIILQIPPTTIIR</sequence>
<dbReference type="PANTHER" id="PTHR21666:SF289">
    <property type="entry name" value="L-ALA--D-GLU ENDOPEPTIDASE"/>
    <property type="match status" value="1"/>
</dbReference>
<evidence type="ECO:0000259" key="2">
    <source>
        <dbReference type="Pfam" id="PF01551"/>
    </source>
</evidence>
<feature type="domain" description="M23ase beta-sheet core" evidence="2">
    <location>
        <begin position="96"/>
        <end position="193"/>
    </location>
</feature>
<reference evidence="3" key="1">
    <citation type="submission" date="2020-01" db="EMBL/GenBank/DDBJ databases">
        <authorList>
            <person name="Seo Y.L."/>
        </authorList>
    </citation>
    <scope>NUCLEOTIDE SEQUENCE</scope>
    <source>
        <strain evidence="3">R11</strain>
    </source>
</reference>
<dbReference type="RefSeq" id="WP_166585210.1">
    <property type="nucleotide sequence ID" value="NZ_WWEO01000041.1"/>
</dbReference>
<dbReference type="AlphaFoldDB" id="A0A965ZE81"/>
<organism evidence="3 4">
    <name type="scientific">Mucilaginibacter agri</name>
    <dbReference type="NCBI Taxonomy" id="2695265"/>
    <lineage>
        <taxon>Bacteria</taxon>
        <taxon>Pseudomonadati</taxon>
        <taxon>Bacteroidota</taxon>
        <taxon>Sphingobacteriia</taxon>
        <taxon>Sphingobacteriales</taxon>
        <taxon>Sphingobacteriaceae</taxon>
        <taxon>Mucilaginibacter</taxon>
    </lineage>
</organism>
<dbReference type="SUPFAM" id="SSF51261">
    <property type="entry name" value="Duplicated hybrid motif"/>
    <property type="match status" value="1"/>
</dbReference>
<evidence type="ECO:0000256" key="1">
    <source>
        <dbReference type="ARBA" id="ARBA00022729"/>
    </source>
</evidence>
<dbReference type="Gene3D" id="2.70.70.10">
    <property type="entry name" value="Glucose Permease (Domain IIA)"/>
    <property type="match status" value="1"/>
</dbReference>
<dbReference type="InterPro" id="IPR011055">
    <property type="entry name" value="Dup_hybrid_motif"/>
</dbReference>
<comment type="caution">
    <text evidence="3">The sequence shown here is derived from an EMBL/GenBank/DDBJ whole genome shotgun (WGS) entry which is preliminary data.</text>
</comment>
<dbReference type="InterPro" id="IPR050570">
    <property type="entry name" value="Cell_wall_metabolism_enzyme"/>
</dbReference>
<dbReference type="Pfam" id="PF01551">
    <property type="entry name" value="Peptidase_M23"/>
    <property type="match status" value="1"/>
</dbReference>
<reference evidence="3" key="2">
    <citation type="submission" date="2020-10" db="EMBL/GenBank/DDBJ databases">
        <title>Mucilaginibacter sp. nov., isolated from soil.</title>
        <authorList>
            <person name="Jeon C.O."/>
        </authorList>
    </citation>
    <scope>NUCLEOTIDE SEQUENCE</scope>
    <source>
        <strain evidence="3">R11</strain>
    </source>
</reference>
<keyword evidence="4" id="KW-1185">Reference proteome</keyword>
<evidence type="ECO:0000313" key="4">
    <source>
        <dbReference type="Proteomes" id="UP000638732"/>
    </source>
</evidence>
<dbReference type="EMBL" id="WWEO01000041">
    <property type="protein sequence ID" value="NCD69225.1"/>
    <property type="molecule type" value="Genomic_DNA"/>
</dbReference>
<dbReference type="GO" id="GO:0004222">
    <property type="term" value="F:metalloendopeptidase activity"/>
    <property type="evidence" value="ECO:0007669"/>
    <property type="project" value="TreeGrafter"/>
</dbReference>
<accession>A0A965ZE81</accession>
<evidence type="ECO:0000313" key="3">
    <source>
        <dbReference type="EMBL" id="NCD69225.1"/>
    </source>
</evidence>
<protein>
    <submittedName>
        <fullName evidence="3">Peptidoglycan DD-metalloendopeptidase family protein</fullName>
    </submittedName>
</protein>
<dbReference type="Proteomes" id="UP000638732">
    <property type="component" value="Unassembled WGS sequence"/>
</dbReference>
<keyword evidence="1" id="KW-0732">Signal</keyword>
<dbReference type="CDD" id="cd12797">
    <property type="entry name" value="M23_peptidase"/>
    <property type="match status" value="1"/>
</dbReference>
<gene>
    <name evidence="3" type="ORF">GSY63_07640</name>
</gene>
<name>A0A965ZE81_9SPHI</name>
<proteinExistence type="predicted"/>
<dbReference type="PANTHER" id="PTHR21666">
    <property type="entry name" value="PEPTIDASE-RELATED"/>
    <property type="match status" value="1"/>
</dbReference>